<sequence>MEPQASPFPLPPLEVLRALADPTRLRILSYLLEAKQACQAGREWNGGSISQTLGLAQPTVSHHMKQLVGAGLVTAIKEGTTVYYSLGSEGFQEVRVYLEPFLAISATPKE</sequence>
<dbReference type="PANTHER" id="PTHR33154:SF33">
    <property type="entry name" value="TRANSCRIPTIONAL REPRESSOR SDPR"/>
    <property type="match status" value="1"/>
</dbReference>
<evidence type="ECO:0000256" key="3">
    <source>
        <dbReference type="ARBA" id="ARBA00023163"/>
    </source>
</evidence>
<dbReference type="InterPro" id="IPR001845">
    <property type="entry name" value="HTH_ArsR_DNA-bd_dom"/>
</dbReference>
<proteinExistence type="predicted"/>
<keyword evidence="3" id="KW-0804">Transcription</keyword>
<dbReference type="InterPro" id="IPR036388">
    <property type="entry name" value="WH-like_DNA-bd_sf"/>
</dbReference>
<accession>A0A841I0M8</accession>
<organism evidence="5 6">
    <name type="scientific">Deinobacterium chartae</name>
    <dbReference type="NCBI Taxonomy" id="521158"/>
    <lineage>
        <taxon>Bacteria</taxon>
        <taxon>Thermotogati</taxon>
        <taxon>Deinococcota</taxon>
        <taxon>Deinococci</taxon>
        <taxon>Deinococcales</taxon>
        <taxon>Deinococcaceae</taxon>
        <taxon>Deinobacterium</taxon>
    </lineage>
</organism>
<name>A0A841I0M8_9DEIO</name>
<keyword evidence="6" id="KW-1185">Reference proteome</keyword>
<evidence type="ECO:0000256" key="1">
    <source>
        <dbReference type="ARBA" id="ARBA00023015"/>
    </source>
</evidence>
<protein>
    <submittedName>
        <fullName evidence="5">ArsR family transcriptional regulator</fullName>
    </submittedName>
</protein>
<dbReference type="PANTHER" id="PTHR33154">
    <property type="entry name" value="TRANSCRIPTIONAL REGULATOR, ARSR FAMILY"/>
    <property type="match status" value="1"/>
</dbReference>
<dbReference type="AlphaFoldDB" id="A0A841I0M8"/>
<comment type="caution">
    <text evidence="5">The sequence shown here is derived from an EMBL/GenBank/DDBJ whole genome shotgun (WGS) entry which is preliminary data.</text>
</comment>
<dbReference type="Proteomes" id="UP000569951">
    <property type="component" value="Unassembled WGS sequence"/>
</dbReference>
<dbReference type="GO" id="GO:0003677">
    <property type="term" value="F:DNA binding"/>
    <property type="evidence" value="ECO:0007669"/>
    <property type="project" value="UniProtKB-KW"/>
</dbReference>
<dbReference type="GO" id="GO:0003700">
    <property type="term" value="F:DNA-binding transcription factor activity"/>
    <property type="evidence" value="ECO:0007669"/>
    <property type="project" value="InterPro"/>
</dbReference>
<dbReference type="SMART" id="SM00418">
    <property type="entry name" value="HTH_ARSR"/>
    <property type="match status" value="1"/>
</dbReference>
<reference evidence="5 6" key="1">
    <citation type="submission" date="2020-08" db="EMBL/GenBank/DDBJ databases">
        <title>Genomic Encyclopedia of Type Strains, Phase IV (KMG-IV): sequencing the most valuable type-strain genomes for metagenomic binning, comparative biology and taxonomic classification.</title>
        <authorList>
            <person name="Goeker M."/>
        </authorList>
    </citation>
    <scope>NUCLEOTIDE SEQUENCE [LARGE SCALE GENOMIC DNA]</scope>
    <source>
        <strain evidence="5 6">DSM 21458</strain>
    </source>
</reference>
<dbReference type="InterPro" id="IPR036390">
    <property type="entry name" value="WH_DNA-bd_sf"/>
</dbReference>
<evidence type="ECO:0000256" key="2">
    <source>
        <dbReference type="ARBA" id="ARBA00023125"/>
    </source>
</evidence>
<dbReference type="SUPFAM" id="SSF46785">
    <property type="entry name" value="Winged helix' DNA-binding domain"/>
    <property type="match status" value="1"/>
</dbReference>
<feature type="domain" description="HTH arsR-type" evidence="4">
    <location>
        <begin position="4"/>
        <end position="109"/>
    </location>
</feature>
<evidence type="ECO:0000259" key="4">
    <source>
        <dbReference type="PROSITE" id="PS50987"/>
    </source>
</evidence>
<dbReference type="RefSeq" id="WP_221277113.1">
    <property type="nucleotide sequence ID" value="NZ_JACHHG010000010.1"/>
</dbReference>
<dbReference type="PROSITE" id="PS50987">
    <property type="entry name" value="HTH_ARSR_2"/>
    <property type="match status" value="1"/>
</dbReference>
<evidence type="ECO:0000313" key="6">
    <source>
        <dbReference type="Proteomes" id="UP000569951"/>
    </source>
</evidence>
<dbReference type="Gene3D" id="1.10.10.10">
    <property type="entry name" value="Winged helix-like DNA-binding domain superfamily/Winged helix DNA-binding domain"/>
    <property type="match status" value="1"/>
</dbReference>
<dbReference type="NCBIfam" id="NF033788">
    <property type="entry name" value="HTH_metalloreg"/>
    <property type="match status" value="1"/>
</dbReference>
<gene>
    <name evidence="5" type="ORF">HNR42_002655</name>
</gene>
<keyword evidence="1" id="KW-0805">Transcription regulation</keyword>
<dbReference type="CDD" id="cd00090">
    <property type="entry name" value="HTH_ARSR"/>
    <property type="match status" value="1"/>
</dbReference>
<dbReference type="EMBL" id="JACHHG010000010">
    <property type="protein sequence ID" value="MBB6099217.1"/>
    <property type="molecule type" value="Genomic_DNA"/>
</dbReference>
<evidence type="ECO:0000313" key="5">
    <source>
        <dbReference type="EMBL" id="MBB6099217.1"/>
    </source>
</evidence>
<dbReference type="Pfam" id="PF12840">
    <property type="entry name" value="HTH_20"/>
    <property type="match status" value="1"/>
</dbReference>
<keyword evidence="2" id="KW-0238">DNA-binding</keyword>
<dbReference type="InterPro" id="IPR011991">
    <property type="entry name" value="ArsR-like_HTH"/>
</dbReference>
<dbReference type="InterPro" id="IPR051081">
    <property type="entry name" value="HTH_MetalResp_TranReg"/>
</dbReference>